<name>A0A167XFH3_PENCH</name>
<dbReference type="AlphaFoldDB" id="A0A167XFH3"/>
<accession>A0A167XFH3</accession>
<gene>
    <name evidence="1" type="ORF">EN45_029220</name>
</gene>
<evidence type="ECO:0000313" key="1">
    <source>
        <dbReference type="EMBL" id="KZN92761.1"/>
    </source>
</evidence>
<dbReference type="PhylomeDB" id="A0A167XFH3"/>
<proteinExistence type="predicted"/>
<dbReference type="Proteomes" id="UP000076449">
    <property type="component" value="Chromosome I"/>
</dbReference>
<dbReference type="EMBL" id="CM002798">
    <property type="protein sequence ID" value="KZN92761.1"/>
    <property type="molecule type" value="Genomic_DNA"/>
</dbReference>
<reference evidence="1" key="1">
    <citation type="journal article" date="2014" name="Genome Announc.">
        <title>Complete sequencing and chromosome-scale genome assembly of the industrial progenitor strain P2niaD18 from the penicillin producer Penicillium chrysogenum.</title>
        <authorList>
            <person name="Specht T."/>
            <person name="Dahlmann T.A."/>
            <person name="Zadra I."/>
            <person name="Kurnsteiner H."/>
            <person name="Kuck U."/>
        </authorList>
    </citation>
    <scope>NUCLEOTIDE SEQUENCE [LARGE SCALE GENOMIC DNA]</scope>
    <source>
        <strain evidence="1">P2niaD18</strain>
    </source>
</reference>
<protein>
    <submittedName>
        <fullName evidence="1">Uncharacterized protein</fullName>
    </submittedName>
</protein>
<sequence>MDAPTMQASREFFTNSRNGFVVYLQGLSAGETSGQDVTTIQTELRRISHRLSGWTGLLDDPNELTCSCLSDRCRNLSSIIVEVAELVTIRDGQLPVTVMKMFNMLAMQVGRLTLDGHREEDEYAQGFERMAKDEDRRWQIGSQGPDDGRAAILFGLWTRMNRTSEHGLDCTCR</sequence>
<organism evidence="1">
    <name type="scientific">Penicillium chrysogenum</name>
    <name type="common">Penicillium notatum</name>
    <dbReference type="NCBI Taxonomy" id="5076"/>
    <lineage>
        <taxon>Eukaryota</taxon>
        <taxon>Fungi</taxon>
        <taxon>Dikarya</taxon>
        <taxon>Ascomycota</taxon>
        <taxon>Pezizomycotina</taxon>
        <taxon>Eurotiomycetes</taxon>
        <taxon>Eurotiomycetidae</taxon>
        <taxon>Eurotiales</taxon>
        <taxon>Aspergillaceae</taxon>
        <taxon>Penicillium</taxon>
        <taxon>Penicillium chrysogenum species complex</taxon>
    </lineage>
</organism>